<comment type="caution">
    <text evidence="5">The sequence shown here is derived from an EMBL/GenBank/DDBJ whole genome shotgun (WGS) entry which is preliminary data.</text>
</comment>
<dbReference type="CDD" id="cd00090">
    <property type="entry name" value="HTH_ARSR"/>
    <property type="match status" value="1"/>
</dbReference>
<dbReference type="NCBIfam" id="NF033788">
    <property type="entry name" value="HTH_metalloreg"/>
    <property type="match status" value="1"/>
</dbReference>
<dbReference type="PANTHER" id="PTHR33154:SF18">
    <property type="entry name" value="ARSENICAL RESISTANCE OPERON REPRESSOR"/>
    <property type="match status" value="1"/>
</dbReference>
<dbReference type="GO" id="GO:0003700">
    <property type="term" value="F:DNA-binding transcription factor activity"/>
    <property type="evidence" value="ECO:0007669"/>
    <property type="project" value="InterPro"/>
</dbReference>
<dbReference type="RefSeq" id="WP_133432471.1">
    <property type="nucleotide sequence ID" value="NZ_CP092179.1"/>
</dbReference>
<dbReference type="InterPro" id="IPR011991">
    <property type="entry name" value="ArsR-like_HTH"/>
</dbReference>
<keyword evidence="2" id="KW-0238">DNA-binding</keyword>
<proteinExistence type="predicted"/>
<dbReference type="InterPro" id="IPR051081">
    <property type="entry name" value="HTH_MetalResp_TranReg"/>
</dbReference>
<dbReference type="Pfam" id="PF01022">
    <property type="entry name" value="HTH_5"/>
    <property type="match status" value="1"/>
</dbReference>
<keyword evidence="3" id="KW-0804">Transcription</keyword>
<evidence type="ECO:0000256" key="1">
    <source>
        <dbReference type="ARBA" id="ARBA00023015"/>
    </source>
</evidence>
<evidence type="ECO:0000256" key="3">
    <source>
        <dbReference type="ARBA" id="ARBA00023163"/>
    </source>
</evidence>
<dbReference type="GO" id="GO:0003677">
    <property type="term" value="F:DNA binding"/>
    <property type="evidence" value="ECO:0007669"/>
    <property type="project" value="UniProtKB-KW"/>
</dbReference>
<dbReference type="InterPro" id="IPR036390">
    <property type="entry name" value="WH_DNA-bd_sf"/>
</dbReference>
<dbReference type="InterPro" id="IPR018334">
    <property type="entry name" value="ArsR_HTH"/>
</dbReference>
<dbReference type="OrthoDB" id="9798835at2"/>
<evidence type="ECO:0000256" key="2">
    <source>
        <dbReference type="ARBA" id="ARBA00023125"/>
    </source>
</evidence>
<dbReference type="EMBL" id="SCWA01000016">
    <property type="protein sequence ID" value="TDL95241.1"/>
    <property type="molecule type" value="Genomic_DNA"/>
</dbReference>
<dbReference type="PANTHER" id="PTHR33154">
    <property type="entry name" value="TRANSCRIPTIONAL REGULATOR, ARSR FAMILY"/>
    <property type="match status" value="1"/>
</dbReference>
<dbReference type="AlphaFoldDB" id="A0A4R6BBN3"/>
<evidence type="ECO:0000313" key="6">
    <source>
        <dbReference type="Proteomes" id="UP000295310"/>
    </source>
</evidence>
<name>A0A4R6BBN3_9STAP</name>
<accession>A0A4R6BBN3</accession>
<dbReference type="PROSITE" id="PS50987">
    <property type="entry name" value="HTH_ARSR_2"/>
    <property type="match status" value="1"/>
</dbReference>
<dbReference type="InterPro" id="IPR036388">
    <property type="entry name" value="WH-like_DNA-bd_sf"/>
</dbReference>
<dbReference type="InterPro" id="IPR001845">
    <property type="entry name" value="HTH_ArsR_DNA-bd_dom"/>
</dbReference>
<reference evidence="5 6" key="1">
    <citation type="submission" date="2019-01" db="EMBL/GenBank/DDBJ databases">
        <title>Draft genome sequences of the type strains of six Macrococcus species.</title>
        <authorList>
            <person name="Mazhar S."/>
            <person name="Altermann E."/>
            <person name="Hill C."/>
            <person name="Mcauliffe O."/>
        </authorList>
    </citation>
    <scope>NUCLEOTIDE SEQUENCE [LARGE SCALE GENOMIC DNA]</scope>
    <source>
        <strain evidence="5 6">CCM4811</strain>
    </source>
</reference>
<dbReference type="PROSITE" id="PS00846">
    <property type="entry name" value="HTH_ARSR_1"/>
    <property type="match status" value="1"/>
</dbReference>
<dbReference type="SMART" id="SM00418">
    <property type="entry name" value="HTH_ARSR"/>
    <property type="match status" value="1"/>
</dbReference>
<organism evidence="5 6">
    <name type="scientific">Macrococcus brunensis</name>
    <dbReference type="NCBI Taxonomy" id="198483"/>
    <lineage>
        <taxon>Bacteria</taxon>
        <taxon>Bacillati</taxon>
        <taxon>Bacillota</taxon>
        <taxon>Bacilli</taxon>
        <taxon>Bacillales</taxon>
        <taxon>Staphylococcaceae</taxon>
        <taxon>Macrococcus</taxon>
    </lineage>
</organism>
<dbReference type="Gene3D" id="1.10.10.10">
    <property type="entry name" value="Winged helix-like DNA-binding domain superfamily/Winged helix DNA-binding domain"/>
    <property type="match status" value="1"/>
</dbReference>
<evidence type="ECO:0000259" key="4">
    <source>
        <dbReference type="PROSITE" id="PS50987"/>
    </source>
</evidence>
<dbReference type="SUPFAM" id="SSF46785">
    <property type="entry name" value="Winged helix' DNA-binding domain"/>
    <property type="match status" value="1"/>
</dbReference>
<dbReference type="Proteomes" id="UP000295310">
    <property type="component" value="Unassembled WGS sequence"/>
</dbReference>
<dbReference type="PRINTS" id="PR00778">
    <property type="entry name" value="HTHARSR"/>
</dbReference>
<keyword evidence="6" id="KW-1185">Reference proteome</keyword>
<gene>
    <name evidence="5" type="ORF">ERX27_08795</name>
</gene>
<feature type="domain" description="HTH arsR-type" evidence="4">
    <location>
        <begin position="1"/>
        <end position="92"/>
    </location>
</feature>
<protein>
    <submittedName>
        <fullName evidence="5">ArsR family transcriptional regulator</fullName>
    </submittedName>
</protein>
<keyword evidence="1" id="KW-0805">Transcription regulation</keyword>
<sequence length="104" mass="11684">MNYEETAKLMKTISDPSRLEIIDMLSCGELCACDILTHFTFSQPTLSHHMKVLEQQSVVSKRKEGTKTMYQLNYTVLEALQSQFMLITSPTDTCVCRTEAGATA</sequence>
<evidence type="ECO:0000313" key="5">
    <source>
        <dbReference type="EMBL" id="TDL95241.1"/>
    </source>
</evidence>